<evidence type="ECO:0000256" key="1">
    <source>
        <dbReference type="SAM" id="Phobius"/>
    </source>
</evidence>
<keyword evidence="1" id="KW-1133">Transmembrane helix</keyword>
<keyword evidence="1" id="KW-0812">Transmembrane</keyword>
<dbReference type="EMBL" id="CAJNNV010033109">
    <property type="protein sequence ID" value="CAE8642120.1"/>
    <property type="molecule type" value="Genomic_DNA"/>
</dbReference>
<feature type="transmembrane region" description="Helical" evidence="1">
    <location>
        <begin position="103"/>
        <end position="129"/>
    </location>
</feature>
<sequence length="155" mass="18197">MWQRCAHEVEAGAIEQMRARRIYCQQVLQRRICREEEQLLQSLDPGTRKHKMVTIRRDEKYVLDRVPGYLSDFESRLNAAGPDWQEYVAYIGGLYNRTLDQRFCVCCMFVVTCFLVVWLFMFYGCLLFVCLSFSVRFFTPAPIKAVMDPLPPPPP</sequence>
<dbReference type="AlphaFoldDB" id="A0A813HXJ2"/>
<evidence type="ECO:0000313" key="3">
    <source>
        <dbReference type="Proteomes" id="UP000654075"/>
    </source>
</evidence>
<gene>
    <name evidence="2" type="ORF">PGLA1383_LOCUS56653</name>
</gene>
<proteinExistence type="predicted"/>
<keyword evidence="3" id="KW-1185">Reference proteome</keyword>
<reference evidence="2" key="1">
    <citation type="submission" date="2021-02" db="EMBL/GenBank/DDBJ databases">
        <authorList>
            <person name="Dougan E. K."/>
            <person name="Rhodes N."/>
            <person name="Thang M."/>
            <person name="Chan C."/>
        </authorList>
    </citation>
    <scope>NUCLEOTIDE SEQUENCE</scope>
</reference>
<comment type="caution">
    <text evidence="2">The sequence shown here is derived from an EMBL/GenBank/DDBJ whole genome shotgun (WGS) entry which is preliminary data.</text>
</comment>
<dbReference type="Proteomes" id="UP000654075">
    <property type="component" value="Unassembled WGS sequence"/>
</dbReference>
<protein>
    <submittedName>
        <fullName evidence="2">Uncharacterized protein</fullName>
    </submittedName>
</protein>
<evidence type="ECO:0000313" key="2">
    <source>
        <dbReference type="EMBL" id="CAE8642120.1"/>
    </source>
</evidence>
<name>A0A813HXJ2_POLGL</name>
<keyword evidence="1" id="KW-0472">Membrane</keyword>
<organism evidence="2 3">
    <name type="scientific">Polarella glacialis</name>
    <name type="common">Dinoflagellate</name>
    <dbReference type="NCBI Taxonomy" id="89957"/>
    <lineage>
        <taxon>Eukaryota</taxon>
        <taxon>Sar</taxon>
        <taxon>Alveolata</taxon>
        <taxon>Dinophyceae</taxon>
        <taxon>Suessiales</taxon>
        <taxon>Suessiaceae</taxon>
        <taxon>Polarella</taxon>
    </lineage>
</organism>
<accession>A0A813HXJ2</accession>